<protein>
    <submittedName>
        <fullName evidence="2">Uncharacterized protein</fullName>
    </submittedName>
</protein>
<organism evidence="2 3">
    <name type="scientific">Bradyrhizobium erythrophlei</name>
    <dbReference type="NCBI Taxonomy" id="1437360"/>
    <lineage>
        <taxon>Bacteria</taxon>
        <taxon>Pseudomonadati</taxon>
        <taxon>Pseudomonadota</taxon>
        <taxon>Alphaproteobacteria</taxon>
        <taxon>Hyphomicrobiales</taxon>
        <taxon>Nitrobacteraceae</taxon>
        <taxon>Bradyrhizobium</taxon>
    </lineage>
</organism>
<sequence>MSANKSRLVFFVVACIIACASNSTRIWAADSKALSAEILDIANAWAHIKFEEGDTALQQKQIAALADRASLLAQKFPGRAEPIIWKGVLLSEGASMASEDHSMLTARSLAYQARDVLLEAEKIDPTALEAGASASLGVLYYRVPSFPIAFGDTELARKYLEEAVRNSPNGMDANYFYGDFLYDQRDYAGAERVWKHALTIPVNKDRPVWDKARRQVIQEKLAKLAAKGN</sequence>
<reference evidence="3" key="1">
    <citation type="submission" date="2016-11" db="EMBL/GenBank/DDBJ databases">
        <authorList>
            <person name="Varghese N."/>
            <person name="Submissions S."/>
        </authorList>
    </citation>
    <scope>NUCLEOTIDE SEQUENCE [LARGE SCALE GENOMIC DNA]</scope>
    <source>
        <strain evidence="3">GAS401</strain>
    </source>
</reference>
<dbReference type="AlphaFoldDB" id="A0A1M7U5Q0"/>
<keyword evidence="1" id="KW-0732">Signal</keyword>
<feature type="signal peptide" evidence="1">
    <location>
        <begin position="1"/>
        <end position="28"/>
    </location>
</feature>
<evidence type="ECO:0000313" key="3">
    <source>
        <dbReference type="Proteomes" id="UP000184096"/>
    </source>
</evidence>
<dbReference type="Proteomes" id="UP000184096">
    <property type="component" value="Chromosome I"/>
</dbReference>
<dbReference type="EMBL" id="LT670849">
    <property type="protein sequence ID" value="SHN78216.1"/>
    <property type="molecule type" value="Genomic_DNA"/>
</dbReference>
<gene>
    <name evidence="2" type="ORF">SAMN05444170_3608</name>
</gene>
<keyword evidence="3" id="KW-1185">Reference proteome</keyword>
<proteinExistence type="predicted"/>
<dbReference type="Gene3D" id="1.25.40.10">
    <property type="entry name" value="Tetratricopeptide repeat domain"/>
    <property type="match status" value="1"/>
</dbReference>
<dbReference type="SUPFAM" id="SSF48452">
    <property type="entry name" value="TPR-like"/>
    <property type="match status" value="1"/>
</dbReference>
<name>A0A1M7U5Q0_9BRAD</name>
<evidence type="ECO:0000256" key="1">
    <source>
        <dbReference type="SAM" id="SignalP"/>
    </source>
</evidence>
<dbReference type="InterPro" id="IPR011990">
    <property type="entry name" value="TPR-like_helical_dom_sf"/>
</dbReference>
<dbReference type="RefSeq" id="WP_083587626.1">
    <property type="nucleotide sequence ID" value="NZ_LT670849.1"/>
</dbReference>
<dbReference type="OrthoDB" id="9812424at2"/>
<accession>A0A1M7U5Q0</accession>
<evidence type="ECO:0000313" key="2">
    <source>
        <dbReference type="EMBL" id="SHN78216.1"/>
    </source>
</evidence>
<feature type="chain" id="PRO_5012884504" evidence="1">
    <location>
        <begin position="29"/>
        <end position="229"/>
    </location>
</feature>